<evidence type="ECO:0000313" key="2">
    <source>
        <dbReference type="RefSeq" id="XP_051861214.1"/>
    </source>
</evidence>
<dbReference type="RefSeq" id="XP_051861214.1">
    <property type="nucleotide sequence ID" value="XM_052005254.1"/>
</dbReference>
<sequence length="164" mass="19260">MRMWDYELISIEASTSDPDKLSNDFRVKQNRKGEIYFDGYIYFNYDFDNSGTMVESSAMRSQAGNENEYAPVIWSIPKETYDEFMENYYKDIIYSNVGTCTNLPEPENIVPWKNHNYTFVNCKIEPHGFPDIVPQGYYRVNFKVTGEVNWGFVGVVRVFDKYGH</sequence>
<dbReference type="InterPro" id="IPR010512">
    <property type="entry name" value="DUF1091"/>
</dbReference>
<dbReference type="OrthoDB" id="8043478at2759"/>
<name>A0A9C6SYD0_DROAB</name>
<reference evidence="2" key="1">
    <citation type="submission" date="2025-08" db="UniProtKB">
        <authorList>
            <consortium name="RefSeq"/>
        </authorList>
    </citation>
    <scope>IDENTIFICATION</scope>
    <source>
        <strain evidence="2">15112-1751.03</strain>
        <tissue evidence="2">Whole Adult</tissue>
    </source>
</reference>
<dbReference type="Proteomes" id="UP000515160">
    <property type="component" value="Chromosome 3"/>
</dbReference>
<evidence type="ECO:0000313" key="1">
    <source>
        <dbReference type="Proteomes" id="UP000515160"/>
    </source>
</evidence>
<keyword evidence="1" id="KW-1185">Reference proteome</keyword>
<protein>
    <submittedName>
        <fullName evidence="2">Uncharacterized protein LOC127565656</fullName>
    </submittedName>
</protein>
<dbReference type="PANTHER" id="PTHR21112">
    <property type="entry name" value="CHEMOSENSORY PROTEIN A 29A-RELATED"/>
    <property type="match status" value="1"/>
</dbReference>
<accession>A0A9C6SYD0</accession>
<dbReference type="PANTHER" id="PTHR21112:SF0">
    <property type="entry name" value="CHEMOSENSORY PROTEIN A 29A-RELATED"/>
    <property type="match status" value="1"/>
</dbReference>
<dbReference type="Pfam" id="PF06477">
    <property type="entry name" value="DUF1091"/>
    <property type="match status" value="1"/>
</dbReference>
<proteinExistence type="predicted"/>
<gene>
    <name evidence="2" type="primary">LOC127565656</name>
</gene>
<dbReference type="AlphaFoldDB" id="A0A9C6SYD0"/>
<organism evidence="1 2">
    <name type="scientific">Drosophila albomicans</name>
    <name type="common">Fruit fly</name>
    <dbReference type="NCBI Taxonomy" id="7291"/>
    <lineage>
        <taxon>Eukaryota</taxon>
        <taxon>Metazoa</taxon>
        <taxon>Ecdysozoa</taxon>
        <taxon>Arthropoda</taxon>
        <taxon>Hexapoda</taxon>
        <taxon>Insecta</taxon>
        <taxon>Pterygota</taxon>
        <taxon>Neoptera</taxon>
        <taxon>Endopterygota</taxon>
        <taxon>Diptera</taxon>
        <taxon>Brachycera</taxon>
        <taxon>Muscomorpha</taxon>
        <taxon>Ephydroidea</taxon>
        <taxon>Drosophilidae</taxon>
        <taxon>Drosophila</taxon>
    </lineage>
</organism>
<dbReference type="GeneID" id="127565656"/>